<comment type="caution">
    <text evidence="2">The sequence shown here is derived from an EMBL/GenBank/DDBJ whole genome shotgun (WGS) entry which is preliminary data.</text>
</comment>
<dbReference type="Proteomes" id="UP000257127">
    <property type="component" value="Unassembled WGS sequence"/>
</dbReference>
<dbReference type="AlphaFoldDB" id="A0A3E1EW48"/>
<evidence type="ECO:0000313" key="3">
    <source>
        <dbReference type="Proteomes" id="UP000257127"/>
    </source>
</evidence>
<feature type="domain" description="SiaC family regulatory phosphoprotein" evidence="1">
    <location>
        <begin position="7"/>
        <end position="121"/>
    </location>
</feature>
<name>A0A3E1EW48_9FLAO</name>
<reference evidence="2 3" key="1">
    <citation type="submission" date="2018-08" db="EMBL/GenBank/DDBJ databases">
        <title>The draft genome squence of Brumimicrobium sp. N62.</title>
        <authorList>
            <person name="Du Z.-J."/>
            <person name="Luo H.-R."/>
        </authorList>
    </citation>
    <scope>NUCLEOTIDE SEQUENCE [LARGE SCALE GENOMIC DNA]</scope>
    <source>
        <strain evidence="2 3">N62</strain>
    </source>
</reference>
<sequence length="133" mass="15527">MKEFELEASAKTPKINFNAQTGKMLIEGRAISEPEDGFWEPVLKWFYAYATTPYSMTQITFNLDYFNISSSKQILFLLYKLNEIHESGLETEVIWKFSNDDFEMKEAGLDFSCVVNVPFQFEMIVTEKLEQYA</sequence>
<evidence type="ECO:0000259" key="1">
    <source>
        <dbReference type="Pfam" id="PF09345"/>
    </source>
</evidence>
<evidence type="ECO:0000313" key="2">
    <source>
        <dbReference type="EMBL" id="RFC53780.1"/>
    </source>
</evidence>
<protein>
    <submittedName>
        <fullName evidence="2">DUF1987 domain-containing protein</fullName>
    </submittedName>
</protein>
<gene>
    <name evidence="2" type="ORF">DXU93_11680</name>
</gene>
<keyword evidence="3" id="KW-1185">Reference proteome</keyword>
<dbReference type="OrthoDB" id="1467283at2"/>
<organism evidence="2 3">
    <name type="scientific">Brumimicrobium aurantiacum</name>
    <dbReference type="NCBI Taxonomy" id="1737063"/>
    <lineage>
        <taxon>Bacteria</taxon>
        <taxon>Pseudomonadati</taxon>
        <taxon>Bacteroidota</taxon>
        <taxon>Flavobacteriia</taxon>
        <taxon>Flavobacteriales</taxon>
        <taxon>Crocinitomicaceae</taxon>
        <taxon>Brumimicrobium</taxon>
    </lineage>
</organism>
<dbReference type="InterPro" id="IPR018530">
    <property type="entry name" value="SiaC"/>
</dbReference>
<accession>A0A3E1EW48</accession>
<dbReference type="RefSeq" id="WP_116881476.1">
    <property type="nucleotide sequence ID" value="NZ_QURB01000007.1"/>
</dbReference>
<proteinExistence type="predicted"/>
<dbReference type="Pfam" id="PF09345">
    <property type="entry name" value="SiaC"/>
    <property type="match status" value="1"/>
</dbReference>
<dbReference type="EMBL" id="QURB01000007">
    <property type="protein sequence ID" value="RFC53780.1"/>
    <property type="molecule type" value="Genomic_DNA"/>
</dbReference>